<organism evidence="2 3">
    <name type="scientific">Lachnoclostridium phytofermentans (strain ATCC 700394 / DSM 18823 / ISDg)</name>
    <name type="common">Clostridium phytofermentans</name>
    <dbReference type="NCBI Taxonomy" id="357809"/>
    <lineage>
        <taxon>Bacteria</taxon>
        <taxon>Bacillati</taxon>
        <taxon>Bacillota</taxon>
        <taxon>Clostridia</taxon>
        <taxon>Lachnospirales</taxon>
        <taxon>Lachnospiraceae</taxon>
    </lineage>
</organism>
<dbReference type="KEGG" id="cpy:Cphy_0282"/>
<reference evidence="3" key="1">
    <citation type="submission" date="2007-11" db="EMBL/GenBank/DDBJ databases">
        <title>Complete genome sequence of Clostridium phytofermentans ISDg.</title>
        <authorList>
            <person name="Leschine S.B."/>
            <person name="Warnick T.A."/>
            <person name="Blanchard J.L."/>
            <person name="Schnell D.J."/>
            <person name="Petit E.L."/>
            <person name="LaTouf W.G."/>
            <person name="Copeland A."/>
            <person name="Lucas S."/>
            <person name="Lapidus A."/>
            <person name="Barry K."/>
            <person name="Glavina del Rio T."/>
            <person name="Dalin E."/>
            <person name="Tice H."/>
            <person name="Pitluck S."/>
            <person name="Kiss H."/>
            <person name="Brettin T."/>
            <person name="Bruce D."/>
            <person name="Detter J.C."/>
            <person name="Han C."/>
            <person name="Kuske C."/>
            <person name="Schmutz J."/>
            <person name="Larimer F."/>
            <person name="Land M."/>
            <person name="Hauser L."/>
            <person name="Kyrpides N."/>
            <person name="Kim E.A."/>
            <person name="Richardson P."/>
        </authorList>
    </citation>
    <scope>NUCLEOTIDE SEQUENCE [LARGE SCALE GENOMIC DNA]</scope>
    <source>
        <strain evidence="3">ATCC 700394 / DSM 18823 / ISDg</strain>
    </source>
</reference>
<keyword evidence="1" id="KW-0472">Membrane</keyword>
<dbReference type="STRING" id="357809.Cphy_0282"/>
<keyword evidence="1" id="KW-0812">Transmembrane</keyword>
<proteinExistence type="predicted"/>
<feature type="transmembrane region" description="Helical" evidence="1">
    <location>
        <begin position="142"/>
        <end position="164"/>
    </location>
</feature>
<name>A9KS38_LACP7</name>
<dbReference type="EMBL" id="CP000885">
    <property type="protein sequence ID" value="ABX40669.1"/>
    <property type="molecule type" value="Genomic_DNA"/>
</dbReference>
<sequence>MYSIIEKPLWTKEYVNELFLSRNTKDKKQLRNSLLYFFTVTILGIGVGLITNSILLSEENSKFWLIAILFTWLDGILLIVIHEAGHFVGGIITSYRFQSFRVFSYCIVKEDNKYKIEKRKIPGTSGQCLMKPPKNWTLDSPFFLYHAGGGIATFLVSMLSLLLFKLTSSPLAQIIFFILFGYGLILTIINLVPLQLPSSNNDGANILAIRRDKTAKETFFKQLECNAWLSDGRKLEDISEDYLKLSENAVWSEPLNYYLEWILYSKFLKEREFDKAEELLMKMEEAYHDMLPSKKIRIDSERLYLLIIRQVDTDCINTFYKNVADKLRIQKLCTPILRTLIAYEKYSNNNNNNNNKCALEQYQRMFYRAMKSAACKQEAEVDYILTYQVEEACDTEKGSSDLI</sequence>
<feature type="transmembrane region" description="Helical" evidence="1">
    <location>
        <begin position="34"/>
        <end position="56"/>
    </location>
</feature>
<dbReference type="RefSeq" id="WP_012198312.1">
    <property type="nucleotide sequence ID" value="NC_010001.1"/>
</dbReference>
<dbReference type="Proteomes" id="UP000000370">
    <property type="component" value="Chromosome"/>
</dbReference>
<gene>
    <name evidence="2" type="ordered locus">Cphy_0282</name>
</gene>
<accession>A9KS38</accession>
<evidence type="ECO:0000256" key="1">
    <source>
        <dbReference type="SAM" id="Phobius"/>
    </source>
</evidence>
<dbReference type="OrthoDB" id="1069985at2"/>
<evidence type="ECO:0000313" key="3">
    <source>
        <dbReference type="Proteomes" id="UP000000370"/>
    </source>
</evidence>
<dbReference type="AlphaFoldDB" id="A9KS38"/>
<protein>
    <recommendedName>
        <fullName evidence="4">Peptidase M50 domain-containing protein</fullName>
    </recommendedName>
</protein>
<keyword evidence="1" id="KW-1133">Transmembrane helix</keyword>
<feature type="transmembrane region" description="Helical" evidence="1">
    <location>
        <begin position="171"/>
        <end position="192"/>
    </location>
</feature>
<evidence type="ECO:0000313" key="2">
    <source>
        <dbReference type="EMBL" id="ABX40669.1"/>
    </source>
</evidence>
<keyword evidence="3" id="KW-1185">Reference proteome</keyword>
<dbReference type="eggNOG" id="COG1994">
    <property type="taxonomic scope" value="Bacteria"/>
</dbReference>
<evidence type="ECO:0008006" key="4">
    <source>
        <dbReference type="Google" id="ProtNLM"/>
    </source>
</evidence>
<feature type="transmembrane region" description="Helical" evidence="1">
    <location>
        <begin position="63"/>
        <end position="81"/>
    </location>
</feature>
<dbReference type="HOGENOM" id="CLU_061522_0_0_9"/>